<dbReference type="InterPro" id="IPR050343">
    <property type="entry name" value="RsuA_PseudoU_synthase"/>
</dbReference>
<keyword evidence="2 4" id="KW-0413">Isomerase</keyword>
<dbReference type="PROSITE" id="PS50889">
    <property type="entry name" value="S4"/>
    <property type="match status" value="1"/>
</dbReference>
<dbReference type="EMBL" id="UOGA01000211">
    <property type="protein sequence ID" value="VAX21871.1"/>
    <property type="molecule type" value="Genomic_DNA"/>
</dbReference>
<evidence type="ECO:0000256" key="2">
    <source>
        <dbReference type="ARBA" id="ARBA00023235"/>
    </source>
</evidence>
<dbReference type="AlphaFoldDB" id="A0A3B1C5E5"/>
<comment type="similarity">
    <text evidence="1">Belongs to the pseudouridine synthase RsuA family.</text>
</comment>
<dbReference type="EC" id="5.4.99.22" evidence="4"/>
<dbReference type="CDD" id="cd00165">
    <property type="entry name" value="S4"/>
    <property type="match status" value="1"/>
</dbReference>
<dbReference type="PANTHER" id="PTHR47683">
    <property type="entry name" value="PSEUDOURIDINE SYNTHASE FAMILY PROTEIN-RELATED"/>
    <property type="match status" value="1"/>
</dbReference>
<dbReference type="InterPro" id="IPR020094">
    <property type="entry name" value="TruA/RsuA/RluB/E/F_N"/>
</dbReference>
<proteinExistence type="inferred from homology"/>
<evidence type="ECO:0000256" key="1">
    <source>
        <dbReference type="ARBA" id="ARBA00008348"/>
    </source>
</evidence>
<dbReference type="Gene3D" id="3.10.290.10">
    <property type="entry name" value="RNA-binding S4 domain"/>
    <property type="match status" value="1"/>
</dbReference>
<dbReference type="Pfam" id="PF00849">
    <property type="entry name" value="PseudoU_synth_2"/>
    <property type="match status" value="1"/>
</dbReference>
<feature type="domain" description="Pseudouridine synthase RsuA/RluA-like" evidence="3">
    <location>
        <begin position="57"/>
        <end position="188"/>
    </location>
</feature>
<dbReference type="InterPro" id="IPR036986">
    <property type="entry name" value="S4_RNA-bd_sf"/>
</dbReference>
<gene>
    <name evidence="4" type="ORF">MNBD_NITROSPINAE04-1783</name>
</gene>
<dbReference type="InterPro" id="IPR000748">
    <property type="entry name" value="PsdUridine_synth_RsuA/RluB/E/F"/>
</dbReference>
<reference evidence="4" key="1">
    <citation type="submission" date="2018-06" db="EMBL/GenBank/DDBJ databases">
        <authorList>
            <person name="Zhirakovskaya E."/>
        </authorList>
    </citation>
    <scope>NUCLEOTIDE SEQUENCE</scope>
</reference>
<dbReference type="SUPFAM" id="SSF55120">
    <property type="entry name" value="Pseudouridine synthase"/>
    <property type="match status" value="1"/>
</dbReference>
<dbReference type="GO" id="GO:0001522">
    <property type="term" value="P:pseudouridine synthesis"/>
    <property type="evidence" value="ECO:0007669"/>
    <property type="project" value="InterPro"/>
</dbReference>
<evidence type="ECO:0000313" key="4">
    <source>
        <dbReference type="EMBL" id="VAX21871.1"/>
    </source>
</evidence>
<sequence>MAKSGVLSLRAAERAIAEGRVAVNGKTANAKGASADPENDTIVVDGNKIETGLARVYLMMNKPKGIVTTRDDEQGRKTVMDLLPKSYANVHPVGRLDIMSEGLLLLTSDGDFTQAVLSPKHRLEKVYQVKVRNIPERKTLAKMVSGITIEGDKLKVKSVSVIEKTTSNAKLKVVIAEGKKRHIRRLLETLGHPVLKLKRVSIGSIALGALKPGDVIHLPVELVNKTIKMAGRKTASNAGRCCRRRK</sequence>
<dbReference type="InterPro" id="IPR010916">
    <property type="entry name" value="TonB_box_CS"/>
</dbReference>
<accession>A0A3B1C5E5</accession>
<dbReference type="InterPro" id="IPR018496">
    <property type="entry name" value="PsdUridine_synth_RsuA/RluB_CS"/>
</dbReference>
<dbReference type="CDD" id="cd02870">
    <property type="entry name" value="PseudoU_synth_RsuA_like"/>
    <property type="match status" value="1"/>
</dbReference>
<protein>
    <submittedName>
        <fullName evidence="4">Ribosomal large subunit pseudouridine synthase B</fullName>
        <ecNumber evidence="4">5.4.99.22</ecNumber>
    </submittedName>
</protein>
<dbReference type="Gene3D" id="3.30.70.1560">
    <property type="entry name" value="Alpha-L RNA-binding motif"/>
    <property type="match status" value="1"/>
</dbReference>
<dbReference type="PANTHER" id="PTHR47683:SF2">
    <property type="entry name" value="RNA-BINDING S4 DOMAIN-CONTAINING PROTEIN"/>
    <property type="match status" value="1"/>
</dbReference>
<dbReference type="PROSITE" id="PS00430">
    <property type="entry name" value="TONB_DEPENDENT_REC_1"/>
    <property type="match status" value="1"/>
</dbReference>
<dbReference type="SUPFAM" id="SSF55174">
    <property type="entry name" value="Alpha-L RNA-binding motif"/>
    <property type="match status" value="1"/>
</dbReference>
<dbReference type="GO" id="GO:0006364">
    <property type="term" value="P:rRNA processing"/>
    <property type="evidence" value="ECO:0007669"/>
    <property type="project" value="UniProtKB-ARBA"/>
</dbReference>
<evidence type="ECO:0000259" key="3">
    <source>
        <dbReference type="Pfam" id="PF00849"/>
    </source>
</evidence>
<dbReference type="PROSITE" id="PS01149">
    <property type="entry name" value="PSI_RSU"/>
    <property type="match status" value="1"/>
</dbReference>
<dbReference type="GO" id="GO:0003723">
    <property type="term" value="F:RNA binding"/>
    <property type="evidence" value="ECO:0007669"/>
    <property type="project" value="InterPro"/>
</dbReference>
<dbReference type="InterPro" id="IPR042092">
    <property type="entry name" value="PsdUridine_s_RsuA/RluB/E/F_cat"/>
</dbReference>
<organism evidence="4">
    <name type="scientific">hydrothermal vent metagenome</name>
    <dbReference type="NCBI Taxonomy" id="652676"/>
    <lineage>
        <taxon>unclassified sequences</taxon>
        <taxon>metagenomes</taxon>
        <taxon>ecological metagenomes</taxon>
    </lineage>
</organism>
<dbReference type="InterPro" id="IPR020103">
    <property type="entry name" value="PsdUridine_synth_cat_dom_sf"/>
</dbReference>
<dbReference type="InterPro" id="IPR006145">
    <property type="entry name" value="PsdUridine_synth_RsuA/RluA"/>
</dbReference>
<dbReference type="GO" id="GO:0160139">
    <property type="term" value="F:23S rRNA pseudouridine(2605) synthase activity"/>
    <property type="evidence" value="ECO:0007669"/>
    <property type="project" value="UniProtKB-EC"/>
</dbReference>
<dbReference type="Gene3D" id="3.30.70.580">
    <property type="entry name" value="Pseudouridine synthase I, catalytic domain, N-terminal subdomain"/>
    <property type="match status" value="1"/>
</dbReference>
<name>A0A3B1C5E5_9ZZZZ</name>
<dbReference type="NCBIfam" id="TIGR00093">
    <property type="entry name" value="pseudouridine synthase"/>
    <property type="match status" value="1"/>
</dbReference>